<dbReference type="InterPro" id="IPR036721">
    <property type="entry name" value="RCK_C_sf"/>
</dbReference>
<sequence length="228" mass="25354">MKMKRDICVIGAGRYGQAIIEQLNKLNHSVFVLDKDEKALQAVSDLSSNVYIVDAADMKALNAIDIKEVSTVIVASPDNIEIVAALLELKVKNIIVRATSRRHARVLKQIGVHMIVHPEYEAGVRTALIATNPNFIHYSKNLNEVGNNFVMGTTYVYNKDFENKELKDLNLYQQGINVVLVSRDGKSILPIGTTKLLRNDSITFVGSIADATKFMAVINLENEKKLED</sequence>
<name>A0ABY5J4U6_9BACT</name>
<organism evidence="3 4">
    <name type="scientific">Mycoplasmopsis equigenitalium</name>
    <dbReference type="NCBI Taxonomy" id="114883"/>
    <lineage>
        <taxon>Bacteria</taxon>
        <taxon>Bacillati</taxon>
        <taxon>Mycoplasmatota</taxon>
        <taxon>Mycoplasmoidales</taxon>
        <taxon>Metamycoplasmataceae</taxon>
        <taxon>Mycoplasmopsis</taxon>
    </lineage>
</organism>
<dbReference type="InterPro" id="IPR050721">
    <property type="entry name" value="Trk_Ktr_HKT_K-transport"/>
</dbReference>
<dbReference type="InterPro" id="IPR036291">
    <property type="entry name" value="NAD(P)-bd_dom_sf"/>
</dbReference>
<evidence type="ECO:0000313" key="4">
    <source>
        <dbReference type="Proteomes" id="UP001059576"/>
    </source>
</evidence>
<dbReference type="EMBL" id="CP101808">
    <property type="protein sequence ID" value="UUD36906.1"/>
    <property type="molecule type" value="Genomic_DNA"/>
</dbReference>
<dbReference type="Gene3D" id="3.40.50.720">
    <property type="entry name" value="NAD(P)-binding Rossmann-like Domain"/>
    <property type="match status" value="1"/>
</dbReference>
<dbReference type="Proteomes" id="UP001059576">
    <property type="component" value="Chromosome"/>
</dbReference>
<evidence type="ECO:0000313" key="3">
    <source>
        <dbReference type="EMBL" id="UUD36906.1"/>
    </source>
</evidence>
<feature type="domain" description="RCK N-terminal" evidence="1">
    <location>
        <begin position="4"/>
        <end position="128"/>
    </location>
</feature>
<accession>A0ABY5J4U6</accession>
<dbReference type="PANTHER" id="PTHR43833:SF7">
    <property type="entry name" value="KTR SYSTEM POTASSIUM UPTAKE PROTEIN C"/>
    <property type="match status" value="1"/>
</dbReference>
<keyword evidence="4" id="KW-1185">Reference proteome</keyword>
<dbReference type="Pfam" id="PF02080">
    <property type="entry name" value="TrkA_C"/>
    <property type="match status" value="1"/>
</dbReference>
<dbReference type="SUPFAM" id="SSF116726">
    <property type="entry name" value="TrkA C-terminal domain-like"/>
    <property type="match status" value="1"/>
</dbReference>
<reference evidence="3" key="1">
    <citation type="submission" date="2022-07" db="EMBL/GenBank/DDBJ databases">
        <title>Complete genome of Mycoplasma equigenitalium type strain T37.</title>
        <authorList>
            <person name="Spergser J."/>
        </authorList>
    </citation>
    <scope>NUCLEOTIDE SEQUENCE</scope>
    <source>
        <strain evidence="3">T37</strain>
    </source>
</reference>
<dbReference type="InterPro" id="IPR003148">
    <property type="entry name" value="RCK_N"/>
</dbReference>
<dbReference type="PROSITE" id="PS51201">
    <property type="entry name" value="RCK_N"/>
    <property type="match status" value="1"/>
</dbReference>
<dbReference type="Gene3D" id="3.30.70.1450">
    <property type="entry name" value="Regulator of K+ conductance, C-terminal domain"/>
    <property type="match status" value="1"/>
</dbReference>
<protein>
    <submittedName>
        <fullName evidence="3">TrkA family potassium uptake protein</fullName>
    </submittedName>
</protein>
<dbReference type="PANTHER" id="PTHR43833">
    <property type="entry name" value="POTASSIUM CHANNEL PROTEIN 2-RELATED-RELATED"/>
    <property type="match status" value="1"/>
</dbReference>
<dbReference type="SUPFAM" id="SSF51735">
    <property type="entry name" value="NAD(P)-binding Rossmann-fold domains"/>
    <property type="match status" value="1"/>
</dbReference>
<gene>
    <name evidence="3" type="ORF">NPA09_03340</name>
</gene>
<evidence type="ECO:0000259" key="1">
    <source>
        <dbReference type="PROSITE" id="PS51201"/>
    </source>
</evidence>
<proteinExistence type="predicted"/>
<dbReference type="RefSeq" id="WP_256541824.1">
    <property type="nucleotide sequence ID" value="NZ_CP101808.1"/>
</dbReference>
<dbReference type="Pfam" id="PF02254">
    <property type="entry name" value="TrkA_N"/>
    <property type="match status" value="1"/>
</dbReference>
<dbReference type="InterPro" id="IPR006037">
    <property type="entry name" value="RCK_C"/>
</dbReference>
<dbReference type="PROSITE" id="PS51202">
    <property type="entry name" value="RCK_C"/>
    <property type="match status" value="1"/>
</dbReference>
<feature type="domain" description="RCK C-terminal" evidence="2">
    <location>
        <begin position="137"/>
        <end position="220"/>
    </location>
</feature>
<evidence type="ECO:0000259" key="2">
    <source>
        <dbReference type="PROSITE" id="PS51202"/>
    </source>
</evidence>